<evidence type="ECO:0000313" key="6">
    <source>
        <dbReference type="Proteomes" id="UP001385951"/>
    </source>
</evidence>
<feature type="compositionally biased region" description="Low complexity" evidence="4">
    <location>
        <begin position="715"/>
        <end position="728"/>
    </location>
</feature>
<dbReference type="InterPro" id="IPR051722">
    <property type="entry name" value="Endocytosis_PI4K-reg_protein"/>
</dbReference>
<protein>
    <recommendedName>
        <fullName evidence="7">TPR-like protein</fullName>
    </recommendedName>
</protein>
<dbReference type="PROSITE" id="PS50005">
    <property type="entry name" value="TPR"/>
    <property type="match status" value="1"/>
</dbReference>
<feature type="region of interest" description="Disordered" evidence="4">
    <location>
        <begin position="707"/>
        <end position="735"/>
    </location>
</feature>
<dbReference type="AlphaFoldDB" id="A0AAW0FW88"/>
<feature type="region of interest" description="Disordered" evidence="4">
    <location>
        <begin position="967"/>
        <end position="994"/>
    </location>
</feature>
<dbReference type="PANTHER" id="PTHR23083:SF464">
    <property type="entry name" value="TETRATRICOPEPTIDE REPEAT DOMAIN 7, ISOFORM A"/>
    <property type="match status" value="1"/>
</dbReference>
<feature type="region of interest" description="Disordered" evidence="4">
    <location>
        <begin position="826"/>
        <end position="856"/>
    </location>
</feature>
<dbReference type="SUPFAM" id="SSF48452">
    <property type="entry name" value="TPR-like"/>
    <property type="match status" value="1"/>
</dbReference>
<keyword evidence="6" id="KW-1185">Reference proteome</keyword>
<dbReference type="Gene3D" id="1.25.40.10">
    <property type="entry name" value="Tetratricopeptide repeat domain"/>
    <property type="match status" value="2"/>
</dbReference>
<comment type="function">
    <text evidence="1">Involved in endocytosis.</text>
</comment>
<comment type="caution">
    <text evidence="5">The sequence shown here is derived from an EMBL/GenBank/DDBJ whole genome shotgun (WGS) entry which is preliminary data.</text>
</comment>
<dbReference type="SMART" id="SM00028">
    <property type="entry name" value="TPR"/>
    <property type="match status" value="4"/>
</dbReference>
<comment type="similarity">
    <text evidence="2">Belongs to the YPP1 family.</text>
</comment>
<accession>A0AAW0FW88</accession>
<dbReference type="EMBL" id="JASBNA010000039">
    <property type="protein sequence ID" value="KAK7681858.1"/>
    <property type="molecule type" value="Genomic_DNA"/>
</dbReference>
<dbReference type="InterPro" id="IPR019734">
    <property type="entry name" value="TPR_rpt"/>
</dbReference>
<feature type="repeat" description="TPR" evidence="3">
    <location>
        <begin position="1034"/>
        <end position="1067"/>
    </location>
</feature>
<feature type="compositionally biased region" description="Basic and acidic residues" evidence="4">
    <location>
        <begin position="873"/>
        <end position="898"/>
    </location>
</feature>
<feature type="compositionally biased region" description="Basic and acidic residues" evidence="4">
    <location>
        <begin position="780"/>
        <end position="799"/>
    </location>
</feature>
<evidence type="ECO:0008006" key="7">
    <source>
        <dbReference type="Google" id="ProtNLM"/>
    </source>
</evidence>
<proteinExistence type="inferred from homology"/>
<evidence type="ECO:0000256" key="3">
    <source>
        <dbReference type="PROSITE-ProRule" id="PRU00339"/>
    </source>
</evidence>
<sequence length="1162" mass="127907">MATPKEKHYWTQLRAALTGGLWDADYPAKAPNNAPLKWSELLRKFNKHCSGCSDIAEVASQTQALSLLLAANASDRTLDGNDVPAKGPLYHDEECILPEERIPEGLSGFTALQTANNSNTESIRLAVAYYSYALGKPAECLSLLAESKDLTDVQCYIPGARTHSGSLTLAIPNGSATSSSSSWTGSFSTTVSVAPSPDVGDGRAWATTECVRSICLQGMSHERISPSEPELALSAYLTAIPLLKIIANDVTCALPTKTTSGTGDPGSFARYRELWRWVERLVRRAIVIAAKSVDLTSDDEPNSIWPLFDYYRACSAHWPPSFRSEHRSTVLALHLRALILRSRGYTTTTLKAKAPRWISTARSIIQEYRAILSISTHFPKAGERNTKVEDFVDLCVAVWEADGAIGEYASWVIDVMWWATRLTFNSYRVFRHMTRLLYVSGDPELAKRLLRLYVQVVSKARETGMAASDESPEGAMGVGVDCDTDRNWIVTLVHGARMLSRTALQEVDYGKALDEAKEAGVMLEKARSRLDVNDKELSAAVELAEGIWSSVMAHTEQDPDSRTSRLTFSLQKLQSAVQTYPTPSIHHHLALALARPGPSQDLQEAIVHARSAVEGEVSEVRHWHLLGLLLAATGDWRAAKGVLEFGIDAAEAELGEEDTEHRTPAEHANGNPNNLSIRDFATVRSGSIPNGEPVVNGHTTEAVERTGPILNPEDTTLPPSSQLLQSTSDHPNSSRHQRFEQALQTRMSLLALTEHVEGAEGVGDKWLEVFQWFREKRGVNADDRRRSIDSRRVSEDTRPPSDMLSMQLPQPTIAVPQSIEETNTIHESQQTELPTPIPITVTPASPGLNGPEFPQNVNISLQDQLNTSLDNASTEKRSTSLDEKDRDVSRGKKVKDALKTVSHKSQARISTISKKIGHGVGRRPSLSLKRTSSAPDFHSALSQSSYQASSIHLRQYQSIHASQQDLGLLEVPPPPPSPSPTVSEGQKRNQRAAKDSRLLSDLWLMSAAIFRRLGKIEQARGAIQEAEVRDEDNPAVWVQLGLYYSALNDHRKAIEAFQKSLFLSPDHIAATIHLCSLYLSPMSHLTEGSKEPDKANVDLAAGLLSDLTKGQGWDVPEAWYFLAKAYKLQGRRDRERECLSFALSLSETRGVRDIGAALGWCL</sequence>
<dbReference type="Pfam" id="PF13181">
    <property type="entry name" value="TPR_8"/>
    <property type="match status" value="1"/>
</dbReference>
<organism evidence="5 6">
    <name type="scientific">Cerrena zonata</name>
    <dbReference type="NCBI Taxonomy" id="2478898"/>
    <lineage>
        <taxon>Eukaryota</taxon>
        <taxon>Fungi</taxon>
        <taxon>Dikarya</taxon>
        <taxon>Basidiomycota</taxon>
        <taxon>Agaricomycotina</taxon>
        <taxon>Agaricomycetes</taxon>
        <taxon>Polyporales</taxon>
        <taxon>Cerrenaceae</taxon>
        <taxon>Cerrena</taxon>
    </lineage>
</organism>
<feature type="region of interest" description="Disordered" evidence="4">
    <location>
        <begin position="655"/>
        <end position="677"/>
    </location>
</feature>
<feature type="region of interest" description="Disordered" evidence="4">
    <location>
        <begin position="869"/>
        <end position="934"/>
    </location>
</feature>
<reference evidence="5 6" key="1">
    <citation type="submission" date="2022-09" db="EMBL/GenBank/DDBJ databases">
        <authorList>
            <person name="Palmer J.M."/>
        </authorList>
    </citation>
    <scope>NUCLEOTIDE SEQUENCE [LARGE SCALE GENOMIC DNA]</scope>
    <source>
        <strain evidence="5 6">DSM 7382</strain>
    </source>
</reference>
<feature type="region of interest" description="Disordered" evidence="4">
    <location>
        <begin position="780"/>
        <end position="806"/>
    </location>
</feature>
<gene>
    <name evidence="5" type="ORF">QCA50_015205</name>
</gene>
<dbReference type="PROSITE" id="PS50293">
    <property type="entry name" value="TPR_REGION"/>
    <property type="match status" value="1"/>
</dbReference>
<evidence type="ECO:0000256" key="4">
    <source>
        <dbReference type="SAM" id="MobiDB-lite"/>
    </source>
</evidence>
<name>A0AAW0FW88_9APHY</name>
<evidence type="ECO:0000256" key="1">
    <source>
        <dbReference type="ARBA" id="ARBA00002550"/>
    </source>
</evidence>
<dbReference type="PANTHER" id="PTHR23083">
    <property type="entry name" value="TETRATRICOPEPTIDE REPEAT PROTEIN, TPR"/>
    <property type="match status" value="1"/>
</dbReference>
<evidence type="ECO:0000313" key="5">
    <source>
        <dbReference type="EMBL" id="KAK7681858.1"/>
    </source>
</evidence>
<keyword evidence="3" id="KW-0802">TPR repeat</keyword>
<dbReference type="InterPro" id="IPR011990">
    <property type="entry name" value="TPR-like_helical_dom_sf"/>
</dbReference>
<dbReference type="Proteomes" id="UP001385951">
    <property type="component" value="Unassembled WGS sequence"/>
</dbReference>
<evidence type="ECO:0000256" key="2">
    <source>
        <dbReference type="ARBA" id="ARBA00038251"/>
    </source>
</evidence>